<dbReference type="InterPro" id="IPR050581">
    <property type="entry name" value="CRR_secretory_protein"/>
</dbReference>
<dbReference type="InterPro" id="IPR002902">
    <property type="entry name" value="GNK2"/>
</dbReference>
<evidence type="ECO:0000256" key="4">
    <source>
        <dbReference type="ARBA" id="ARBA00022737"/>
    </source>
</evidence>
<keyword evidence="4" id="KW-0677">Repeat</keyword>
<name>A0AAD3XI18_NEPGR</name>
<keyword evidence="3" id="KW-0732">Signal</keyword>
<dbReference type="Gene3D" id="3.30.430.20">
    <property type="entry name" value="Gnk2 domain, C-X8-C-X2-C motif"/>
    <property type="match status" value="2"/>
</dbReference>
<dbReference type="CDD" id="cd23509">
    <property type="entry name" value="Gnk2-like"/>
    <property type="match status" value="2"/>
</dbReference>
<comment type="caution">
    <text evidence="8">The sequence shown here is derived from an EMBL/GenBank/DDBJ whole genome shotgun (WGS) entry which is preliminary data.</text>
</comment>
<keyword evidence="6" id="KW-0812">Transmembrane</keyword>
<evidence type="ECO:0000256" key="5">
    <source>
        <dbReference type="ARBA" id="ARBA00038515"/>
    </source>
</evidence>
<dbReference type="Pfam" id="PF01657">
    <property type="entry name" value="Stress-antifung"/>
    <property type="match status" value="2"/>
</dbReference>
<evidence type="ECO:0000313" key="8">
    <source>
        <dbReference type="EMBL" id="GMH05352.1"/>
    </source>
</evidence>
<comment type="similarity">
    <text evidence="5">Belongs to the cysteine-rich repeat secretory protein family.</text>
</comment>
<dbReference type="PANTHER" id="PTHR32411:SF43">
    <property type="entry name" value="CYSTEINE-RICH REPEAT SECRETORY PROTEIN 38"/>
    <property type="match status" value="1"/>
</dbReference>
<evidence type="ECO:0000313" key="9">
    <source>
        <dbReference type="Proteomes" id="UP001279734"/>
    </source>
</evidence>
<gene>
    <name evidence="8" type="ORF">Nepgr_007192</name>
</gene>
<dbReference type="Proteomes" id="UP001279734">
    <property type="component" value="Unassembled WGS sequence"/>
</dbReference>
<feature type="transmembrane region" description="Helical" evidence="6">
    <location>
        <begin position="310"/>
        <end position="328"/>
    </location>
</feature>
<dbReference type="FunFam" id="3.30.430.20:FF:000012">
    <property type="entry name" value="Cysteine-rich receptor-like protein kinase 25"/>
    <property type="match status" value="1"/>
</dbReference>
<evidence type="ECO:0000256" key="6">
    <source>
        <dbReference type="SAM" id="Phobius"/>
    </source>
</evidence>
<dbReference type="InterPro" id="IPR038408">
    <property type="entry name" value="GNK2_sf"/>
</dbReference>
<reference evidence="8" key="1">
    <citation type="submission" date="2023-05" db="EMBL/GenBank/DDBJ databases">
        <title>Nepenthes gracilis genome sequencing.</title>
        <authorList>
            <person name="Fukushima K."/>
        </authorList>
    </citation>
    <scope>NUCLEOTIDE SEQUENCE</scope>
    <source>
        <strain evidence="8">SING2019-196</strain>
    </source>
</reference>
<dbReference type="EMBL" id="BSYO01000005">
    <property type="protein sequence ID" value="GMH05352.1"/>
    <property type="molecule type" value="Genomic_DNA"/>
</dbReference>
<keyword evidence="6" id="KW-0472">Membrane</keyword>
<feature type="domain" description="Gnk2-homologous" evidence="7">
    <location>
        <begin position="168"/>
        <end position="276"/>
    </location>
</feature>
<accession>A0AAD3XI18</accession>
<feature type="domain" description="Gnk2-homologous" evidence="7">
    <location>
        <begin position="58"/>
        <end position="162"/>
    </location>
</feature>
<organism evidence="8 9">
    <name type="scientific">Nepenthes gracilis</name>
    <name type="common">Slender pitcher plant</name>
    <dbReference type="NCBI Taxonomy" id="150966"/>
    <lineage>
        <taxon>Eukaryota</taxon>
        <taxon>Viridiplantae</taxon>
        <taxon>Streptophyta</taxon>
        <taxon>Embryophyta</taxon>
        <taxon>Tracheophyta</taxon>
        <taxon>Spermatophyta</taxon>
        <taxon>Magnoliopsida</taxon>
        <taxon>eudicotyledons</taxon>
        <taxon>Gunneridae</taxon>
        <taxon>Pentapetalae</taxon>
        <taxon>Caryophyllales</taxon>
        <taxon>Nepenthaceae</taxon>
        <taxon>Nepenthes</taxon>
    </lineage>
</organism>
<evidence type="ECO:0000256" key="3">
    <source>
        <dbReference type="ARBA" id="ARBA00022729"/>
    </source>
</evidence>
<evidence type="ECO:0000256" key="2">
    <source>
        <dbReference type="ARBA" id="ARBA00022525"/>
    </source>
</evidence>
<evidence type="ECO:0000259" key="7">
    <source>
        <dbReference type="PROSITE" id="PS51473"/>
    </source>
</evidence>
<keyword evidence="9" id="KW-1185">Reference proteome</keyword>
<dbReference type="AlphaFoldDB" id="A0AAD3XI18"/>
<feature type="transmembrane region" description="Helical" evidence="6">
    <location>
        <begin position="27"/>
        <end position="46"/>
    </location>
</feature>
<dbReference type="PROSITE" id="PS51473">
    <property type="entry name" value="GNK2"/>
    <property type="match status" value="2"/>
</dbReference>
<dbReference type="GO" id="GO:0005576">
    <property type="term" value="C:extracellular region"/>
    <property type="evidence" value="ECO:0007669"/>
    <property type="project" value="UniProtKB-SubCell"/>
</dbReference>
<dbReference type="PANTHER" id="PTHR32411">
    <property type="entry name" value="CYSTEINE-RICH REPEAT SECRETORY PROTEIN 38-RELATED"/>
    <property type="match status" value="1"/>
</dbReference>
<comment type="subcellular location">
    <subcellularLocation>
        <location evidence="1">Secreted</location>
    </subcellularLocation>
</comment>
<protein>
    <recommendedName>
        <fullName evidence="7">Gnk2-homologous domain-containing protein</fullName>
    </recommendedName>
</protein>
<dbReference type="FunFam" id="3.30.430.20:FF:000003">
    <property type="entry name" value="Cysteine-rich RLK (RECEPTOR-like protein kinase) 10"/>
    <property type="match status" value="1"/>
</dbReference>
<keyword evidence="2" id="KW-0964">Secreted</keyword>
<proteinExistence type="inferred from homology"/>
<sequence length="329" mass="35558">MATEFIPFSRRGNSDWRLLNPSNTGTTMPPVIIFNPFILLSLFLLISSTVATTISAPDYTNTYCPDNTTFAPNSSYQTNLNSVLTSLSSNSTTQSGFHYTYAGDGGASTVYGIFLCRGDDTEDVCRTCVATAVEAIQQNCTNRKQAVIWYDVCMIRYSNASFFGELDSDYVFFVWSLHNITNNVTGFTTVLSDTMNMIAETAAKGQPGKKFATADAYFNSSQKLYTLAQCTPDLSSGDCHTCLTDCIQKLPDCCSGRQGGRVLYPSCNIRYEIGLFYENAGPTAPVAGPAPVLALVPAPAPKQNSSTKEIIGIIAPTAITLVLLIIIGI</sequence>
<evidence type="ECO:0000256" key="1">
    <source>
        <dbReference type="ARBA" id="ARBA00004613"/>
    </source>
</evidence>
<keyword evidence="6" id="KW-1133">Transmembrane helix</keyword>